<sequence>MIEQRLEFEDSSKQRALIQRVVSTVPDREKEALVYWAEQMLALKRSDLSKRSKIRESILVTQRGKIIVPILKIFARELKLDQLNISKIDTSSANKCLSFIKGFWLKRSLAAQVGMGASAIGLAVFGTQGAGIAALGTAIGLPLWIVFGAGAMFATNLIQEITGKKPDLSILYIIPRKSKK</sequence>
<accession>A0A918KM11</accession>
<evidence type="ECO:0000256" key="1">
    <source>
        <dbReference type="SAM" id="Phobius"/>
    </source>
</evidence>
<organism evidence="2 3">
    <name type="scientific">Litorimonas cladophorae</name>
    <dbReference type="NCBI Taxonomy" id="1220491"/>
    <lineage>
        <taxon>Bacteria</taxon>
        <taxon>Pseudomonadati</taxon>
        <taxon>Pseudomonadota</taxon>
        <taxon>Alphaproteobacteria</taxon>
        <taxon>Maricaulales</taxon>
        <taxon>Robiginitomaculaceae</taxon>
    </lineage>
</organism>
<keyword evidence="1" id="KW-1133">Transmembrane helix</keyword>
<dbReference type="AlphaFoldDB" id="A0A918KM11"/>
<gene>
    <name evidence="2" type="ORF">GCM10011309_17310</name>
</gene>
<comment type="caution">
    <text evidence="2">The sequence shown here is derived from an EMBL/GenBank/DDBJ whole genome shotgun (WGS) entry which is preliminary data.</text>
</comment>
<evidence type="ECO:0000313" key="3">
    <source>
        <dbReference type="Proteomes" id="UP000600865"/>
    </source>
</evidence>
<feature type="transmembrane region" description="Helical" evidence="1">
    <location>
        <begin position="132"/>
        <end position="155"/>
    </location>
</feature>
<proteinExistence type="predicted"/>
<evidence type="ECO:0000313" key="2">
    <source>
        <dbReference type="EMBL" id="GGX68098.1"/>
    </source>
</evidence>
<keyword evidence="1" id="KW-0812">Transmembrane</keyword>
<dbReference type="EMBL" id="BMYV01000002">
    <property type="protein sequence ID" value="GGX68098.1"/>
    <property type="molecule type" value="Genomic_DNA"/>
</dbReference>
<dbReference type="Proteomes" id="UP000600865">
    <property type="component" value="Unassembled WGS sequence"/>
</dbReference>
<reference evidence="2 3" key="1">
    <citation type="journal article" date="2014" name="Int. J. Syst. Evol. Microbiol.">
        <title>Complete genome sequence of Corynebacterium casei LMG S-19264T (=DSM 44701T), isolated from a smear-ripened cheese.</title>
        <authorList>
            <consortium name="US DOE Joint Genome Institute (JGI-PGF)"/>
            <person name="Walter F."/>
            <person name="Albersmeier A."/>
            <person name="Kalinowski J."/>
            <person name="Ruckert C."/>
        </authorList>
    </citation>
    <scope>NUCLEOTIDE SEQUENCE [LARGE SCALE GENOMIC DNA]</scope>
    <source>
        <strain evidence="2 3">KCTC 23968</strain>
    </source>
</reference>
<protein>
    <submittedName>
        <fullName evidence="2">Uncharacterized protein</fullName>
    </submittedName>
</protein>
<keyword evidence="1" id="KW-0472">Membrane</keyword>
<keyword evidence="3" id="KW-1185">Reference proteome</keyword>
<name>A0A918KM11_9PROT</name>
<feature type="transmembrane region" description="Helical" evidence="1">
    <location>
        <begin position="109"/>
        <end position="126"/>
    </location>
</feature>